<accession>D9R1N0</accession>
<evidence type="ECO:0000313" key="2">
    <source>
        <dbReference type="EMBL" id="ADL06553.1"/>
    </source>
</evidence>
<sequence length="358" mass="41756">MKKSIMVLLLALTLTVPTITSYAGGWNPFVNSAFEHKKHKVDTNTLPGGKDNPWAEDDFYQFHKYPGRIEGTWQKRQDDYYYVLPDGTDLKNAYVDYRYLSWSGKMSNALEPRAVLALYNYTGGQMPFIDRLGYDGRTYRGGEFACDYITDMYIGKVKSNYPKGDAILSIFAWMDSEMPRLMQLPERDRAIEIAKMVSSKINCEENGTDSYLNTFWFGFENRNIHILLRLFLDRAGLVHNSYELLDLSANNNTFIIETVIDGVKYYTDIKEFQLTGDPKYLLSDSLWPEYVAKQEAYEEARRIEMEKSRRYNAMLDDFHKAHPEYDGGIPIAKLKDDEYMAEYNKAFDEFKAEWERTH</sequence>
<feature type="signal peptide" evidence="1">
    <location>
        <begin position="1"/>
        <end position="23"/>
    </location>
</feature>
<evidence type="ECO:0000313" key="3">
    <source>
        <dbReference type="Proteomes" id="UP000001662"/>
    </source>
</evidence>
<dbReference type="RefSeq" id="WP_013274606.1">
    <property type="nucleotide sequence ID" value="NC_014376.1"/>
</dbReference>
<dbReference type="PaxDb" id="610130-Closa_4043"/>
<dbReference type="KEGG" id="csh:Closa_4043"/>
<keyword evidence="3" id="KW-1185">Reference proteome</keyword>
<gene>
    <name evidence="2" type="ordered locus">Closa_4043</name>
</gene>
<dbReference type="EMBL" id="CP002109">
    <property type="protein sequence ID" value="ADL06553.1"/>
    <property type="molecule type" value="Genomic_DNA"/>
</dbReference>
<feature type="chain" id="PRO_5003127278" evidence="1">
    <location>
        <begin position="24"/>
        <end position="358"/>
    </location>
</feature>
<evidence type="ECO:0000256" key="1">
    <source>
        <dbReference type="SAM" id="SignalP"/>
    </source>
</evidence>
<name>D9R1N0_LACSW</name>
<dbReference type="HOGENOM" id="CLU_773188_0_0_9"/>
<protein>
    <submittedName>
        <fullName evidence="2">Uncharacterized protein</fullName>
    </submittedName>
</protein>
<dbReference type="AlphaFoldDB" id="D9R1N0"/>
<dbReference type="Proteomes" id="UP000001662">
    <property type="component" value="Chromosome"/>
</dbReference>
<keyword evidence="1" id="KW-0732">Signal</keyword>
<reference evidence="2" key="1">
    <citation type="submission" date="2010-07" db="EMBL/GenBank/DDBJ databases">
        <title>Complete sequence of Clostridium saccharolyticum WM1.</title>
        <authorList>
            <consortium name="US DOE Joint Genome Institute"/>
            <person name="Lucas S."/>
            <person name="Copeland A."/>
            <person name="Lapidus A."/>
            <person name="Cheng J.-F."/>
            <person name="Bruce D."/>
            <person name="Goodwin L."/>
            <person name="Pitluck S."/>
            <person name="Chertkov O."/>
            <person name="Detter J.C."/>
            <person name="Han C."/>
            <person name="Tapia R."/>
            <person name="Land M."/>
            <person name="Hauser L."/>
            <person name="Chang Y.-J."/>
            <person name="Jeffries C."/>
            <person name="Kyrpides N."/>
            <person name="Ivanova N."/>
            <person name="Mikhailova N."/>
            <person name="Mouttaki H."/>
            <person name="Lin L."/>
            <person name="Zhou J."/>
            <person name="Hemme C.L."/>
            <person name="Woyke T."/>
        </authorList>
    </citation>
    <scope>NUCLEOTIDE SEQUENCE [LARGE SCALE GENOMIC DNA]</scope>
    <source>
        <strain evidence="2">WM1</strain>
    </source>
</reference>
<proteinExistence type="predicted"/>
<organism evidence="2 3">
    <name type="scientific">Lacrimispora saccharolytica (strain ATCC 35040 / DSM 2544 / NRCC 2533 / WM1)</name>
    <name type="common">Clostridium saccharolyticum</name>
    <dbReference type="NCBI Taxonomy" id="610130"/>
    <lineage>
        <taxon>Bacteria</taxon>
        <taxon>Bacillati</taxon>
        <taxon>Bacillota</taxon>
        <taxon>Clostridia</taxon>
        <taxon>Lachnospirales</taxon>
        <taxon>Lachnospiraceae</taxon>
        <taxon>Lacrimispora</taxon>
    </lineage>
</organism>